<keyword evidence="4" id="KW-1185">Reference proteome</keyword>
<accession>A0A9P4UW47</accession>
<comment type="caution">
    <text evidence="3">The sequence shown here is derived from an EMBL/GenBank/DDBJ whole genome shotgun (WGS) entry which is preliminary data.</text>
</comment>
<reference evidence="3" key="1">
    <citation type="journal article" date="2020" name="Stud. Mycol.">
        <title>101 Dothideomycetes genomes: a test case for predicting lifestyles and emergence of pathogens.</title>
        <authorList>
            <person name="Haridas S."/>
            <person name="Albert R."/>
            <person name="Binder M."/>
            <person name="Bloem J."/>
            <person name="Labutti K."/>
            <person name="Salamov A."/>
            <person name="Andreopoulos B."/>
            <person name="Baker S."/>
            <person name="Barry K."/>
            <person name="Bills G."/>
            <person name="Bluhm B."/>
            <person name="Cannon C."/>
            <person name="Castanera R."/>
            <person name="Culley D."/>
            <person name="Daum C."/>
            <person name="Ezra D."/>
            <person name="Gonzalez J."/>
            <person name="Henrissat B."/>
            <person name="Kuo A."/>
            <person name="Liang C."/>
            <person name="Lipzen A."/>
            <person name="Lutzoni F."/>
            <person name="Magnuson J."/>
            <person name="Mondo S."/>
            <person name="Nolan M."/>
            <person name="Ohm R."/>
            <person name="Pangilinan J."/>
            <person name="Park H.-J."/>
            <person name="Ramirez L."/>
            <person name="Alfaro M."/>
            <person name="Sun H."/>
            <person name="Tritt A."/>
            <person name="Yoshinaga Y."/>
            <person name="Zwiers L.-H."/>
            <person name="Turgeon B."/>
            <person name="Goodwin S."/>
            <person name="Spatafora J."/>
            <person name="Crous P."/>
            <person name="Grigoriev I."/>
        </authorList>
    </citation>
    <scope>NUCLEOTIDE SEQUENCE</scope>
    <source>
        <strain evidence="3">CBS 125425</strain>
    </source>
</reference>
<dbReference type="InterPro" id="IPR024655">
    <property type="entry name" value="Asl1_glyco_hydro_catalytic"/>
</dbReference>
<dbReference type="Gene3D" id="3.20.20.80">
    <property type="entry name" value="Glycosidases"/>
    <property type="match status" value="1"/>
</dbReference>
<dbReference type="OrthoDB" id="5985073at2759"/>
<dbReference type="Proteomes" id="UP000799444">
    <property type="component" value="Unassembled WGS sequence"/>
</dbReference>
<dbReference type="GO" id="GO:0071966">
    <property type="term" value="P:fungal-type cell wall polysaccharide metabolic process"/>
    <property type="evidence" value="ECO:0007669"/>
    <property type="project" value="TreeGrafter"/>
</dbReference>
<evidence type="ECO:0000313" key="3">
    <source>
        <dbReference type="EMBL" id="KAF2727453.1"/>
    </source>
</evidence>
<protein>
    <recommendedName>
        <fullName evidence="2">Asl1-like glycosyl hydrolase catalytic domain-containing protein</fullName>
    </recommendedName>
</protein>
<dbReference type="PANTHER" id="PTHR34154">
    <property type="entry name" value="ALKALI-SENSITIVE LINKAGE PROTEIN 1"/>
    <property type="match status" value="1"/>
</dbReference>
<evidence type="ECO:0000313" key="4">
    <source>
        <dbReference type="Proteomes" id="UP000799444"/>
    </source>
</evidence>
<dbReference type="InterPro" id="IPR053183">
    <property type="entry name" value="ASL1"/>
</dbReference>
<organism evidence="3 4">
    <name type="scientific">Polyplosphaeria fusca</name>
    <dbReference type="NCBI Taxonomy" id="682080"/>
    <lineage>
        <taxon>Eukaryota</taxon>
        <taxon>Fungi</taxon>
        <taxon>Dikarya</taxon>
        <taxon>Ascomycota</taxon>
        <taxon>Pezizomycotina</taxon>
        <taxon>Dothideomycetes</taxon>
        <taxon>Pleosporomycetidae</taxon>
        <taxon>Pleosporales</taxon>
        <taxon>Tetraplosphaeriaceae</taxon>
        <taxon>Polyplosphaeria</taxon>
    </lineage>
</organism>
<dbReference type="Pfam" id="PF11790">
    <property type="entry name" value="Glyco_hydro_cc"/>
    <property type="match status" value="1"/>
</dbReference>
<gene>
    <name evidence="3" type="ORF">EJ04DRAFT_582016</name>
</gene>
<name>A0A9P4UW47_9PLEO</name>
<feature type="domain" description="Asl1-like glycosyl hydrolase catalytic" evidence="2">
    <location>
        <begin position="46"/>
        <end position="283"/>
    </location>
</feature>
<feature type="signal peptide" evidence="1">
    <location>
        <begin position="1"/>
        <end position="19"/>
    </location>
</feature>
<feature type="chain" id="PRO_5040454467" description="Asl1-like glycosyl hydrolase catalytic domain-containing protein" evidence="1">
    <location>
        <begin position="20"/>
        <end position="286"/>
    </location>
</feature>
<keyword evidence="1" id="KW-0732">Signal</keyword>
<dbReference type="SUPFAM" id="SSF51445">
    <property type="entry name" value="(Trans)glycosidases"/>
    <property type="match status" value="1"/>
</dbReference>
<dbReference type="PANTHER" id="PTHR34154:SF10">
    <property type="entry name" value="ASL1-LIKE GLYCOSYL HYDROLASE CATALYTIC DOMAIN-CONTAINING PROTEIN"/>
    <property type="match status" value="1"/>
</dbReference>
<evidence type="ECO:0000259" key="2">
    <source>
        <dbReference type="Pfam" id="PF11790"/>
    </source>
</evidence>
<dbReference type="GO" id="GO:0009277">
    <property type="term" value="C:fungal-type cell wall"/>
    <property type="evidence" value="ECO:0007669"/>
    <property type="project" value="TreeGrafter"/>
</dbReference>
<dbReference type="EMBL" id="ML996331">
    <property type="protein sequence ID" value="KAF2727453.1"/>
    <property type="molecule type" value="Genomic_DNA"/>
</dbReference>
<sequence>MMRSLLAMILLGLVTLVVAIPAPPTADSSGANTTTHSTSKWNWKRGLAYNDPRVTYLFNSHKITWMYNWGHQDNGANTQKLEYVPMLWSNRQPSINNWHSDVAKYSKGRTLHALGFNEPDMTTNGGSNMPSLPGTATAYRAWITEIKHYAPNLWIGSPAVTNGARGPSGKMGLDWLSDFLSACRDCSIDFVAIHWYDSYKSVDYFKAHVTKACQVAGGRPLWITEFAPDPWGTGEAEQIAFLRSVMPWLDANDCVERYAFFMATPGMLVSGDGQGLSELGKVYAYA</sequence>
<dbReference type="InterPro" id="IPR017853">
    <property type="entry name" value="GH"/>
</dbReference>
<dbReference type="AlphaFoldDB" id="A0A9P4UW47"/>
<proteinExistence type="predicted"/>
<evidence type="ECO:0000256" key="1">
    <source>
        <dbReference type="SAM" id="SignalP"/>
    </source>
</evidence>